<evidence type="ECO:0000313" key="3">
    <source>
        <dbReference type="EMBL" id="OGE80052.1"/>
    </source>
</evidence>
<accession>A0A1F5NR84</accession>
<name>A0A1F5NR84_9BACT</name>
<keyword evidence="2" id="KW-1133">Transmembrane helix</keyword>
<dbReference type="EMBL" id="MFEI01000042">
    <property type="protein sequence ID" value="OGE80052.1"/>
    <property type="molecule type" value="Genomic_DNA"/>
</dbReference>
<comment type="caution">
    <text evidence="3">The sequence shown here is derived from an EMBL/GenBank/DDBJ whole genome shotgun (WGS) entry which is preliminary data.</text>
</comment>
<keyword evidence="2" id="KW-0472">Membrane</keyword>
<dbReference type="Proteomes" id="UP000177912">
    <property type="component" value="Unassembled WGS sequence"/>
</dbReference>
<dbReference type="STRING" id="1817822.A2826_01030"/>
<evidence type="ECO:0000256" key="1">
    <source>
        <dbReference type="SAM" id="MobiDB-lite"/>
    </source>
</evidence>
<proteinExistence type="predicted"/>
<reference evidence="3 4" key="1">
    <citation type="journal article" date="2016" name="Nat. Commun.">
        <title>Thousands of microbial genomes shed light on interconnected biogeochemical processes in an aquifer system.</title>
        <authorList>
            <person name="Anantharaman K."/>
            <person name="Brown C.T."/>
            <person name="Hug L.A."/>
            <person name="Sharon I."/>
            <person name="Castelle C.J."/>
            <person name="Probst A.J."/>
            <person name="Thomas B.C."/>
            <person name="Singh A."/>
            <person name="Wilkins M.J."/>
            <person name="Karaoz U."/>
            <person name="Brodie E.L."/>
            <person name="Williams K.H."/>
            <person name="Hubbard S.S."/>
            <person name="Banfield J.F."/>
        </authorList>
    </citation>
    <scope>NUCLEOTIDE SEQUENCE [LARGE SCALE GENOMIC DNA]</scope>
</reference>
<protein>
    <submittedName>
        <fullName evidence="3">Uncharacterized protein</fullName>
    </submittedName>
</protein>
<feature type="transmembrane region" description="Helical" evidence="2">
    <location>
        <begin position="12"/>
        <end position="37"/>
    </location>
</feature>
<organism evidence="3 4">
    <name type="scientific">Candidatus Doudnabacteria bacterium RIFCSPHIGHO2_01_FULL_43_23</name>
    <dbReference type="NCBI Taxonomy" id="1817822"/>
    <lineage>
        <taxon>Bacteria</taxon>
        <taxon>Candidatus Doudnaibacteriota</taxon>
    </lineage>
</organism>
<evidence type="ECO:0000313" key="4">
    <source>
        <dbReference type="Proteomes" id="UP000177912"/>
    </source>
</evidence>
<evidence type="ECO:0000256" key="2">
    <source>
        <dbReference type="SAM" id="Phobius"/>
    </source>
</evidence>
<sequence length="516" mass="55972">MNYPNSKNRSRGVITVEMLIALTIAVLTMTAVIGVVFGSQSLGIDTETNQEFGLLNQKLLEDARAQAKGNFNSSSSTPENIVMIDGVETKQKLDVLDISQCSKQIKSTISWVNELRNQIVSLLNLVTDIDASEATGGECDPFPTTSDWDTPVSFESLTPGDIDGQGTGVAVSDIEDRRFAFLTTDEANPIKNNFWFIDTTDFDPGDSNSVNPSDIGSIKVGSEALNGIVVANGYAYVITNKDTGQLVTIKVSANPLTTTPSIVASSTLQNITGGIPKSIYYYDQKVFVGTGYVPCPVCAPALNNEFHVYDVSTPSSPSWLYSIDVDRNVNDIFVRDGLAYLAVGPGSPPPPYDPMKIYDIDVTSPYFKDEKGHFETNLNEPATSLYLLGQTLYLGLERASSGDNFFVLDVASSTNPQQVAWISTGDNTSEVGDILVRGSYAFLGMKNTGSLDAFQVWNVGDVTDADTFKRINVCNSGDPFPQNLTNMVYSDNLVFASFRSNKPFKIIYDTPAICVP</sequence>
<feature type="compositionally biased region" description="Polar residues" evidence="1">
    <location>
        <begin position="143"/>
        <end position="156"/>
    </location>
</feature>
<keyword evidence="2" id="KW-0812">Transmembrane</keyword>
<gene>
    <name evidence="3" type="ORF">A2826_01030</name>
</gene>
<dbReference type="AlphaFoldDB" id="A0A1F5NR84"/>
<feature type="region of interest" description="Disordered" evidence="1">
    <location>
        <begin position="134"/>
        <end position="168"/>
    </location>
</feature>